<dbReference type="Proteomes" id="UP000324897">
    <property type="component" value="Chromosome 1"/>
</dbReference>
<dbReference type="PANTHER" id="PTHR33120:SF63">
    <property type="entry name" value="PIR2-LIKE HELICAL DOMAIN-CONTAINING PROTEIN"/>
    <property type="match status" value="1"/>
</dbReference>
<dbReference type="Gramene" id="TVU29026">
    <property type="protein sequence ID" value="TVU29026"/>
    <property type="gene ID" value="EJB05_20568"/>
</dbReference>
<protein>
    <submittedName>
        <fullName evidence="3">Uncharacterized protein</fullName>
    </submittedName>
</protein>
<comment type="caution">
    <text evidence="3">The sequence shown here is derived from an EMBL/GenBank/DDBJ whole genome shotgun (WGS) entry which is preliminary data.</text>
</comment>
<organism evidence="3 4">
    <name type="scientific">Eragrostis curvula</name>
    <name type="common">weeping love grass</name>
    <dbReference type="NCBI Taxonomy" id="38414"/>
    <lineage>
        <taxon>Eukaryota</taxon>
        <taxon>Viridiplantae</taxon>
        <taxon>Streptophyta</taxon>
        <taxon>Embryophyta</taxon>
        <taxon>Tracheophyta</taxon>
        <taxon>Spermatophyta</taxon>
        <taxon>Magnoliopsida</taxon>
        <taxon>Liliopsida</taxon>
        <taxon>Poales</taxon>
        <taxon>Poaceae</taxon>
        <taxon>PACMAD clade</taxon>
        <taxon>Chloridoideae</taxon>
        <taxon>Eragrostideae</taxon>
        <taxon>Eragrostidinae</taxon>
        <taxon>Eragrostis</taxon>
    </lineage>
</organism>
<feature type="domain" description="PIR2-like helical" evidence="2">
    <location>
        <begin position="7"/>
        <end position="99"/>
    </location>
</feature>
<accession>A0A5J9UZE9</accession>
<dbReference type="InterPro" id="IPR046527">
    <property type="entry name" value="PIR2-like_helical"/>
</dbReference>
<dbReference type="InterPro" id="IPR022059">
    <property type="entry name" value="DUF3615"/>
</dbReference>
<keyword evidence="4" id="KW-1185">Reference proteome</keyword>
<feature type="non-terminal residue" evidence="3">
    <location>
        <position position="1"/>
    </location>
</feature>
<proteinExistence type="predicted"/>
<dbReference type="OrthoDB" id="683541at2759"/>
<dbReference type="AlphaFoldDB" id="A0A5J9UZE9"/>
<evidence type="ECO:0000313" key="3">
    <source>
        <dbReference type="EMBL" id="TVU29026.1"/>
    </source>
</evidence>
<feature type="domain" description="DUF3615" evidence="1">
    <location>
        <begin position="211"/>
        <end position="294"/>
    </location>
</feature>
<dbReference type="EMBL" id="RWGY01000011">
    <property type="protein sequence ID" value="TVU29026.1"/>
    <property type="molecule type" value="Genomic_DNA"/>
</dbReference>
<evidence type="ECO:0000259" key="2">
    <source>
        <dbReference type="Pfam" id="PF20235"/>
    </source>
</evidence>
<dbReference type="Pfam" id="PF12274">
    <property type="entry name" value="DUF3615"/>
    <property type="match status" value="1"/>
</dbReference>
<reference evidence="3 4" key="1">
    <citation type="journal article" date="2019" name="Sci. Rep.">
        <title>A high-quality genome of Eragrostis curvula grass provides insights into Poaceae evolution and supports new strategies to enhance forage quality.</title>
        <authorList>
            <person name="Carballo J."/>
            <person name="Santos B.A.C.M."/>
            <person name="Zappacosta D."/>
            <person name="Garbus I."/>
            <person name="Selva J.P."/>
            <person name="Gallo C.A."/>
            <person name="Diaz A."/>
            <person name="Albertini E."/>
            <person name="Caccamo M."/>
            <person name="Echenique V."/>
        </authorList>
    </citation>
    <scope>NUCLEOTIDE SEQUENCE [LARGE SCALE GENOMIC DNA]</scope>
    <source>
        <strain evidence="4">cv. Victoria</strain>
        <tissue evidence="3">Leaf</tissue>
    </source>
</reference>
<dbReference type="Pfam" id="PF20235">
    <property type="entry name" value="PIR2-like_helical"/>
    <property type="match status" value="1"/>
</dbReference>
<sequence>REALCLRHHRGLLKAGYCFGPMDDPVSNILLNTIWYDTVFPPEEEFLADMLCTRSLVRAEIRSEAGLINFLCTRFPDLSEHDAVVFLLEANANLHAAVSRAQGDGHDPSGSLEEAYRDAALAAWHPDPEALVKFGVSTVPSSVLPFLRAGDCPLSAEDVEAISAFLEPPLGSPSSWSCLAKPEKLSPMVCDMVTLHQENFENDRFIFRGLVKAALREFTEKTMGPEYQLHVICGVNTRVVDYSHPYCHINFWARQRGSPSAAETALKLFFVECGYYDEDKKAVRCCVVDPSTDADFEEMACGRHTVTNEELISYGTNRAEHVGWLKEEDEVYFDPQWDFKLAEVINKANEKKDVNPVYTASIR</sequence>
<evidence type="ECO:0000313" key="4">
    <source>
        <dbReference type="Proteomes" id="UP000324897"/>
    </source>
</evidence>
<dbReference type="PANTHER" id="PTHR33120">
    <property type="entry name" value="EXPRESSED PROTEIN-RELATED"/>
    <property type="match status" value="1"/>
</dbReference>
<name>A0A5J9UZE9_9POAL</name>
<evidence type="ECO:0000259" key="1">
    <source>
        <dbReference type="Pfam" id="PF12274"/>
    </source>
</evidence>
<gene>
    <name evidence="3" type="ORF">EJB05_20568</name>
</gene>